<evidence type="ECO:0000313" key="2">
    <source>
        <dbReference type="Proteomes" id="UP000008136"/>
    </source>
</evidence>
<dbReference type="OrthoDB" id="379471at2157"/>
<dbReference type="Pfam" id="PF25632">
    <property type="entry name" value="Fusello_VP2_Capsid"/>
    <property type="match status" value="1"/>
</dbReference>
<dbReference type="STRING" id="693661.Arcve_0675"/>
<dbReference type="AlphaFoldDB" id="F2KR58"/>
<organism evidence="1 2">
    <name type="scientific">Archaeoglobus veneficus (strain DSM 11195 / SNP6)</name>
    <dbReference type="NCBI Taxonomy" id="693661"/>
    <lineage>
        <taxon>Archaea</taxon>
        <taxon>Methanobacteriati</taxon>
        <taxon>Methanobacteriota</taxon>
        <taxon>Archaeoglobi</taxon>
        <taxon>Archaeoglobales</taxon>
        <taxon>Archaeoglobaceae</taxon>
        <taxon>Archaeoglobus</taxon>
    </lineage>
</organism>
<name>F2KR58_ARCVS</name>
<protein>
    <recommendedName>
        <fullName evidence="3">Capsid protein VP2</fullName>
    </recommendedName>
</protein>
<evidence type="ECO:0000313" key="1">
    <source>
        <dbReference type="EMBL" id="AEA46695.1"/>
    </source>
</evidence>
<evidence type="ECO:0008006" key="3">
    <source>
        <dbReference type="Google" id="ProtNLM"/>
    </source>
</evidence>
<dbReference type="InterPro" id="IPR057843">
    <property type="entry name" value="Fusello_VP2"/>
</dbReference>
<dbReference type="KEGG" id="ave:Arcve_0675"/>
<accession>F2KR58</accession>
<dbReference type="Proteomes" id="UP000008136">
    <property type="component" value="Chromosome"/>
</dbReference>
<sequence length="84" mass="9947">MGKGRNKKWIQKAIKRPGRVERYIKRVYGDKAFNKDGTIKMKYLNMAEKRAEKKGNDSLADAIRLAKTLKRLSRKRKKGRRNRK</sequence>
<gene>
    <name evidence="1" type="ordered locus">Arcve_0675</name>
</gene>
<dbReference type="HOGENOM" id="CLU_2629509_0_0_2"/>
<dbReference type="RefSeq" id="WP_013683367.1">
    <property type="nucleotide sequence ID" value="NC_015320.1"/>
</dbReference>
<keyword evidence="2" id="KW-1185">Reference proteome</keyword>
<dbReference type="GeneID" id="10393773"/>
<proteinExistence type="predicted"/>
<reference evidence="1 2" key="1">
    <citation type="submission" date="2011-03" db="EMBL/GenBank/DDBJ databases">
        <title>The complete genome of Archaeoglobus veneficus SNP6.</title>
        <authorList>
            <consortium name="US DOE Joint Genome Institute (JGI-PGF)"/>
            <person name="Lucas S."/>
            <person name="Copeland A."/>
            <person name="Lapidus A."/>
            <person name="Bruce D."/>
            <person name="Goodwin L."/>
            <person name="Pitluck S."/>
            <person name="Kyrpides N."/>
            <person name="Mavromatis K."/>
            <person name="Pagani I."/>
            <person name="Ivanova N."/>
            <person name="Mikhailova N."/>
            <person name="Lu M."/>
            <person name="Detter J.C."/>
            <person name="Tapia R."/>
            <person name="Han C."/>
            <person name="Land M."/>
            <person name="Hauser L."/>
            <person name="Markowitz V."/>
            <person name="Cheng J.-F."/>
            <person name="Hugenholtz P."/>
            <person name="Woyke T."/>
            <person name="Wu D."/>
            <person name="Spring S."/>
            <person name="Brambilla E."/>
            <person name="Klenk H.-P."/>
            <person name="Eisen J.A."/>
        </authorList>
    </citation>
    <scope>NUCLEOTIDE SEQUENCE [LARGE SCALE GENOMIC DNA]</scope>
    <source>
        <strain>SNP6</strain>
    </source>
</reference>
<dbReference type="EMBL" id="CP002588">
    <property type="protein sequence ID" value="AEA46695.1"/>
    <property type="molecule type" value="Genomic_DNA"/>
</dbReference>